<evidence type="ECO:0000259" key="2">
    <source>
        <dbReference type="Pfam" id="PF03724"/>
    </source>
</evidence>
<feature type="chain" id="PRO_5003680717" description="DUF306 domain-containing protein" evidence="1">
    <location>
        <begin position="23"/>
        <end position="275"/>
    </location>
</feature>
<dbReference type="HOGENOM" id="CLU_085265_0_0_4"/>
<reference evidence="4" key="2">
    <citation type="journal article" date="2013" name="PLoS ONE">
        <title>Genome implosion elicits host-confinement in Alcaligenaceae: evidence from the comparative genomics of Tetrathiobacter kashmirensis, a pathogen in the making.</title>
        <authorList>
            <person name="Ghosh W."/>
            <person name="Alam M."/>
            <person name="Roy C."/>
            <person name="Pyne P."/>
            <person name="George A."/>
            <person name="Chakraborty R."/>
            <person name="Majumder S."/>
            <person name="Agarwal A."/>
            <person name="Chakraborty S."/>
            <person name="Majumdar S."/>
            <person name="Gupta S.K."/>
        </authorList>
    </citation>
    <scope>NUCLEOTIDE SEQUENCE [LARGE SCALE GENOMIC DNA]</scope>
    <source>
        <strain evidence="4">WT001</strain>
    </source>
</reference>
<organism evidence="3 4">
    <name type="scientific">Advenella kashmirensis (strain DSM 17095 / LMG 22695 / WT001)</name>
    <name type="common">Tetrathiobacter kashmirensis</name>
    <dbReference type="NCBI Taxonomy" id="1036672"/>
    <lineage>
        <taxon>Bacteria</taxon>
        <taxon>Pseudomonadati</taxon>
        <taxon>Pseudomonadota</taxon>
        <taxon>Betaproteobacteria</taxon>
        <taxon>Burkholderiales</taxon>
        <taxon>Alcaligenaceae</taxon>
    </lineage>
</organism>
<dbReference type="InterPro" id="IPR053147">
    <property type="entry name" value="Hsp_HslJ-like"/>
</dbReference>
<protein>
    <recommendedName>
        <fullName evidence="2">DUF306 domain-containing protein</fullName>
    </recommendedName>
</protein>
<dbReference type="STRING" id="1036672.TKWG_22465"/>
<dbReference type="InterPro" id="IPR039366">
    <property type="entry name" value="Pilotin"/>
</dbReference>
<keyword evidence="1" id="KW-0732">Signal</keyword>
<dbReference type="KEGG" id="aka:TKWG_22465"/>
<dbReference type="RefSeq" id="WP_014752226.1">
    <property type="nucleotide sequence ID" value="NC_017964.1"/>
</dbReference>
<feature type="domain" description="DUF306" evidence="2">
    <location>
        <begin position="160"/>
        <end position="265"/>
    </location>
</feature>
<dbReference type="PANTHER" id="PTHR35535:SF1">
    <property type="entry name" value="HEAT SHOCK PROTEIN HSLJ"/>
    <property type="match status" value="1"/>
</dbReference>
<reference evidence="3 4" key="1">
    <citation type="journal article" date="2011" name="J. Bacteriol.">
        <title>Whole-genome shotgun sequencing of the sulfur-oxidizing chemoautotroph Tetrathiobacter kashmirensis.</title>
        <authorList>
            <person name="Ghosh W."/>
            <person name="George A."/>
            <person name="Agarwal A."/>
            <person name="Raj P."/>
            <person name="Alam M."/>
            <person name="Pyne P."/>
            <person name="Das Gupta S.K."/>
        </authorList>
    </citation>
    <scope>NUCLEOTIDE SEQUENCE [LARGE SCALE GENOMIC DNA]</scope>
    <source>
        <strain evidence="3 4">WT001</strain>
    </source>
</reference>
<dbReference type="PANTHER" id="PTHR35535">
    <property type="entry name" value="HEAT SHOCK PROTEIN HSLJ"/>
    <property type="match status" value="1"/>
</dbReference>
<dbReference type="Proteomes" id="UP000005267">
    <property type="component" value="Chromosome"/>
</dbReference>
<evidence type="ECO:0000256" key="1">
    <source>
        <dbReference type="SAM" id="SignalP"/>
    </source>
</evidence>
<dbReference type="Pfam" id="PF09619">
    <property type="entry name" value="YscW"/>
    <property type="match status" value="1"/>
</dbReference>
<evidence type="ECO:0000313" key="4">
    <source>
        <dbReference type="Proteomes" id="UP000005267"/>
    </source>
</evidence>
<accession>I3UGJ7</accession>
<proteinExistence type="predicted"/>
<dbReference type="EMBL" id="CP003555">
    <property type="protein sequence ID" value="AFK64135.1"/>
    <property type="molecule type" value="Genomic_DNA"/>
</dbReference>
<keyword evidence="4" id="KW-1185">Reference proteome</keyword>
<dbReference type="Gene3D" id="2.40.128.270">
    <property type="match status" value="1"/>
</dbReference>
<dbReference type="AlphaFoldDB" id="I3UGJ7"/>
<feature type="signal peptide" evidence="1">
    <location>
        <begin position="1"/>
        <end position="22"/>
    </location>
</feature>
<evidence type="ECO:0000313" key="3">
    <source>
        <dbReference type="EMBL" id="AFK64135.1"/>
    </source>
</evidence>
<dbReference type="Pfam" id="PF03724">
    <property type="entry name" value="META"/>
    <property type="match status" value="1"/>
</dbReference>
<dbReference type="InterPro" id="IPR038670">
    <property type="entry name" value="HslJ-like_sf"/>
</dbReference>
<sequence length="275" mass="28756">MIQAFLRPLLAMTCVIGSYAQAATLQGTAIYRERIAAPADAVFEASLHQVQPDGTAGPVVGHAALNPAGQTPFKFEIVYDATVPPGQQYRVSTALSVQGRVLFSGAAPVTLPQADNQPLMILMRKGTPKDTAGAMAAAAASSVAPAASQGPGSAAAKPDSPLRNTYWKLVTLQGKAVKAHDQQREAHIVFSASDDRLSGSSGCNRMMGGFEEKGDQLKLKQVAGTMMACPQGMAVETAFLNALLTVTRYRISAEHLDMLDASGNIVAGFDAVALQ</sequence>
<gene>
    <name evidence="3" type="ordered locus">TKWG_22465</name>
</gene>
<dbReference type="OrthoDB" id="423130at2"/>
<dbReference type="InterPro" id="IPR005184">
    <property type="entry name" value="DUF306_Meta_HslJ"/>
</dbReference>
<name>I3UGJ7_ADVKW</name>